<dbReference type="InterPro" id="IPR001509">
    <property type="entry name" value="Epimerase_deHydtase"/>
</dbReference>
<dbReference type="EC" id="5.1.3.2" evidence="5 11"/>
<proteinExistence type="inferred from homology"/>
<evidence type="ECO:0000256" key="1">
    <source>
        <dbReference type="ARBA" id="ARBA00000083"/>
    </source>
</evidence>
<protein>
    <recommendedName>
        <fullName evidence="6 11">UDP-glucose 4-epimerase</fullName>
        <ecNumber evidence="5 11">5.1.3.2</ecNumber>
    </recommendedName>
</protein>
<evidence type="ECO:0000256" key="11">
    <source>
        <dbReference type="RuleBase" id="RU366046"/>
    </source>
</evidence>
<sequence length="335" mass="37448">MEVLVTGGAGYIGSHVVRELMKTPYDIVVIDNLQKGHREAVLAGEFYRCDLADRQKLDEIFSDHDIGAVIHLAADSLVGESMENPQKYYQNNLTAGLNLLEIMLEHNVMKMVFSSTAAVYGSPDNIPIEESDTAKPASPYGRSKLFYEEILADFDNAYGLGFVSLRYFNACGADYEAGIGEDHDPETHLIPLVLKTALRQRDKLKIFGTDYKTRDGTCIRDYIHVSDLARAHILALEKLEEEGESSIYNLGSGDGFSVKEVIEAAREVTGREIEAEPAERRPGDPPVLIASSEKIRKELGWEREYKDLKNIIETAWRWHSSNPEGYGESKTGKEI</sequence>
<reference evidence="13 14" key="1">
    <citation type="submission" date="2016-10" db="EMBL/GenBank/DDBJ databases">
        <authorList>
            <person name="de Groot N.N."/>
        </authorList>
    </citation>
    <scope>NUCLEOTIDE SEQUENCE [LARGE SCALE GENOMIC DNA]</scope>
    <source>
        <strain evidence="13 14">SLAS-1</strain>
    </source>
</reference>
<evidence type="ECO:0000256" key="3">
    <source>
        <dbReference type="ARBA" id="ARBA00004947"/>
    </source>
</evidence>
<evidence type="ECO:0000259" key="12">
    <source>
        <dbReference type="Pfam" id="PF01370"/>
    </source>
</evidence>
<dbReference type="EMBL" id="FNGO01000001">
    <property type="protein sequence ID" value="SDL04221.1"/>
    <property type="molecule type" value="Genomic_DNA"/>
</dbReference>
<dbReference type="NCBIfam" id="TIGR01179">
    <property type="entry name" value="galE"/>
    <property type="match status" value="1"/>
</dbReference>
<evidence type="ECO:0000256" key="9">
    <source>
        <dbReference type="ARBA" id="ARBA00023235"/>
    </source>
</evidence>
<keyword evidence="14" id="KW-1185">Reference proteome</keyword>
<dbReference type="AlphaFoldDB" id="A0A1G9GU68"/>
<keyword evidence="10 11" id="KW-0119">Carbohydrate metabolism</keyword>
<dbReference type="InterPro" id="IPR005886">
    <property type="entry name" value="UDP_G4E"/>
</dbReference>
<keyword evidence="8" id="KW-0299">Galactose metabolism</keyword>
<feature type="domain" description="NAD-dependent epimerase/dehydratase" evidence="12">
    <location>
        <begin position="3"/>
        <end position="251"/>
    </location>
</feature>
<dbReference type="UniPathway" id="UPA00214"/>
<evidence type="ECO:0000256" key="2">
    <source>
        <dbReference type="ARBA" id="ARBA00001911"/>
    </source>
</evidence>
<dbReference type="OrthoDB" id="9811743at2"/>
<dbReference type="Proteomes" id="UP000199476">
    <property type="component" value="Unassembled WGS sequence"/>
</dbReference>
<name>A0A1G9GU68_9FIRM</name>
<evidence type="ECO:0000256" key="5">
    <source>
        <dbReference type="ARBA" id="ARBA00013189"/>
    </source>
</evidence>
<dbReference type="PANTHER" id="PTHR43725">
    <property type="entry name" value="UDP-GLUCOSE 4-EPIMERASE"/>
    <property type="match status" value="1"/>
</dbReference>
<comment type="subunit">
    <text evidence="11">Homodimer.</text>
</comment>
<dbReference type="Gene3D" id="3.90.25.10">
    <property type="entry name" value="UDP-galactose 4-epimerase, domain 1"/>
    <property type="match status" value="1"/>
</dbReference>
<dbReference type="GO" id="GO:0033499">
    <property type="term" value="P:galactose catabolic process via UDP-galactose, Leloir pathway"/>
    <property type="evidence" value="ECO:0007669"/>
    <property type="project" value="TreeGrafter"/>
</dbReference>
<dbReference type="PANTHER" id="PTHR43725:SF53">
    <property type="entry name" value="UDP-ARABINOSE 4-EPIMERASE 1"/>
    <property type="match status" value="1"/>
</dbReference>
<dbReference type="CDD" id="cd05247">
    <property type="entry name" value="UDP_G4E_1_SDR_e"/>
    <property type="match status" value="1"/>
</dbReference>
<evidence type="ECO:0000256" key="10">
    <source>
        <dbReference type="ARBA" id="ARBA00023277"/>
    </source>
</evidence>
<evidence type="ECO:0000256" key="7">
    <source>
        <dbReference type="ARBA" id="ARBA00023027"/>
    </source>
</evidence>
<dbReference type="SUPFAM" id="SSF51735">
    <property type="entry name" value="NAD(P)-binding Rossmann-fold domains"/>
    <property type="match status" value="1"/>
</dbReference>
<evidence type="ECO:0000313" key="13">
    <source>
        <dbReference type="EMBL" id="SDL04221.1"/>
    </source>
</evidence>
<dbReference type="STRING" id="321763.SAMN04488692_1018"/>
<gene>
    <name evidence="13" type="ORF">SAMN04488692_1018</name>
</gene>
<comment type="similarity">
    <text evidence="4 11">Belongs to the NAD(P)-dependent epimerase/dehydratase family.</text>
</comment>
<evidence type="ECO:0000256" key="6">
    <source>
        <dbReference type="ARBA" id="ARBA00018569"/>
    </source>
</evidence>
<comment type="pathway">
    <text evidence="3 11">Carbohydrate metabolism; galactose metabolism.</text>
</comment>
<evidence type="ECO:0000313" key="14">
    <source>
        <dbReference type="Proteomes" id="UP000199476"/>
    </source>
</evidence>
<keyword evidence="9 11" id="KW-0413">Isomerase</keyword>
<dbReference type="InterPro" id="IPR036291">
    <property type="entry name" value="NAD(P)-bd_dom_sf"/>
</dbReference>
<organism evidence="13 14">
    <name type="scientific">Halarsenatibacter silvermanii</name>
    <dbReference type="NCBI Taxonomy" id="321763"/>
    <lineage>
        <taxon>Bacteria</taxon>
        <taxon>Bacillati</taxon>
        <taxon>Bacillota</taxon>
        <taxon>Clostridia</taxon>
        <taxon>Halanaerobiales</taxon>
        <taxon>Halarsenatibacteraceae</taxon>
        <taxon>Halarsenatibacter</taxon>
    </lineage>
</organism>
<accession>A0A1G9GU68</accession>
<comment type="cofactor">
    <cofactor evidence="2 11">
        <name>NAD(+)</name>
        <dbReference type="ChEBI" id="CHEBI:57540"/>
    </cofactor>
</comment>
<keyword evidence="7 11" id="KW-0520">NAD</keyword>
<dbReference type="Gene3D" id="3.40.50.720">
    <property type="entry name" value="NAD(P)-binding Rossmann-like Domain"/>
    <property type="match status" value="1"/>
</dbReference>
<evidence type="ECO:0000256" key="8">
    <source>
        <dbReference type="ARBA" id="ARBA00023144"/>
    </source>
</evidence>
<comment type="catalytic activity">
    <reaction evidence="1 11">
        <text>UDP-alpha-D-glucose = UDP-alpha-D-galactose</text>
        <dbReference type="Rhea" id="RHEA:22168"/>
        <dbReference type="ChEBI" id="CHEBI:58885"/>
        <dbReference type="ChEBI" id="CHEBI:66914"/>
        <dbReference type="EC" id="5.1.3.2"/>
    </reaction>
</comment>
<dbReference type="Pfam" id="PF01370">
    <property type="entry name" value="Epimerase"/>
    <property type="match status" value="1"/>
</dbReference>
<evidence type="ECO:0000256" key="4">
    <source>
        <dbReference type="ARBA" id="ARBA00007637"/>
    </source>
</evidence>
<dbReference type="RefSeq" id="WP_089757433.1">
    <property type="nucleotide sequence ID" value="NZ_FNGO01000001.1"/>
</dbReference>
<dbReference type="GO" id="GO:0003978">
    <property type="term" value="F:UDP-glucose 4-epimerase activity"/>
    <property type="evidence" value="ECO:0007669"/>
    <property type="project" value="UniProtKB-UniRule"/>
</dbReference>